<dbReference type="Pfam" id="PF00629">
    <property type="entry name" value="MAM"/>
    <property type="match status" value="1"/>
</dbReference>
<dbReference type="InterPro" id="IPR013320">
    <property type="entry name" value="ConA-like_dom_sf"/>
</dbReference>
<proteinExistence type="predicted"/>
<dbReference type="SMART" id="SM00137">
    <property type="entry name" value="MAM"/>
    <property type="match status" value="1"/>
</dbReference>
<dbReference type="EnsemblMetazoa" id="XM_028660645.1">
    <property type="protein sequence ID" value="XP_028516446.1"/>
    <property type="gene ID" value="LOC110244404"/>
</dbReference>
<dbReference type="PROSITE" id="PS00740">
    <property type="entry name" value="MAM_1"/>
    <property type="match status" value="1"/>
</dbReference>
<dbReference type="GO" id="GO:0016020">
    <property type="term" value="C:membrane"/>
    <property type="evidence" value="ECO:0007669"/>
    <property type="project" value="InterPro"/>
</dbReference>
<dbReference type="GeneID" id="110244404"/>
<dbReference type="KEGG" id="epa:110244404"/>
<evidence type="ECO:0000313" key="3">
    <source>
        <dbReference type="Proteomes" id="UP000887567"/>
    </source>
</evidence>
<sequence length="210" mass="24058">MIGSCRNCPLNDLECSLNESKVDATDEKAYCRDFSLCSFESGFCGLSHSKNYQLKWIRNSGKTSSDGTGPQSDHTRCNKKDGDYIYIDASKGKKGDKARLESDWLSAGETLCLQFWYHMWGVRMGTLRILMKTNQFEITVWEEFGNQEDEWQFGQTPLKPDGQNQYKFVIEAETIDGDEGDIAVDDVRLNEGSCQKIIDNRKFNQRDVRK</sequence>
<dbReference type="InterPro" id="IPR051560">
    <property type="entry name" value="MAM_domain-containing"/>
</dbReference>
<evidence type="ECO:0000259" key="1">
    <source>
        <dbReference type="PROSITE" id="PS50060"/>
    </source>
</evidence>
<dbReference type="OMA" id="GNQEDEW"/>
<dbReference type="InterPro" id="IPR000998">
    <property type="entry name" value="MAM_dom"/>
</dbReference>
<dbReference type="PANTHER" id="PTHR23282">
    <property type="entry name" value="APICAL ENDOSOMAL GLYCOPROTEIN PRECURSOR"/>
    <property type="match status" value="1"/>
</dbReference>
<organism evidence="2 3">
    <name type="scientific">Exaiptasia diaphana</name>
    <name type="common">Tropical sea anemone</name>
    <name type="synonym">Aiptasia pulchella</name>
    <dbReference type="NCBI Taxonomy" id="2652724"/>
    <lineage>
        <taxon>Eukaryota</taxon>
        <taxon>Metazoa</taxon>
        <taxon>Cnidaria</taxon>
        <taxon>Anthozoa</taxon>
        <taxon>Hexacorallia</taxon>
        <taxon>Actiniaria</taxon>
        <taxon>Aiptasiidae</taxon>
        <taxon>Exaiptasia</taxon>
    </lineage>
</organism>
<dbReference type="Proteomes" id="UP000887567">
    <property type="component" value="Unplaced"/>
</dbReference>
<dbReference type="RefSeq" id="XP_028516446.1">
    <property type="nucleotide sequence ID" value="XM_028660645.1"/>
</dbReference>
<reference evidence="2" key="1">
    <citation type="submission" date="2022-11" db="UniProtKB">
        <authorList>
            <consortium name="EnsemblMetazoa"/>
        </authorList>
    </citation>
    <scope>IDENTIFICATION</scope>
</reference>
<accession>A0A913YQM1</accession>
<dbReference type="PANTHER" id="PTHR23282:SF101">
    <property type="entry name" value="MAM DOMAIN-CONTAINING PROTEIN"/>
    <property type="match status" value="1"/>
</dbReference>
<dbReference type="AlphaFoldDB" id="A0A913YQM1"/>
<dbReference type="SUPFAM" id="SSF49899">
    <property type="entry name" value="Concanavalin A-like lectins/glucanases"/>
    <property type="match status" value="1"/>
</dbReference>
<feature type="domain" description="MAM" evidence="1">
    <location>
        <begin position="35"/>
        <end position="196"/>
    </location>
</feature>
<keyword evidence="3" id="KW-1185">Reference proteome</keyword>
<dbReference type="CDD" id="cd06263">
    <property type="entry name" value="MAM"/>
    <property type="match status" value="1"/>
</dbReference>
<dbReference type="PROSITE" id="PS50060">
    <property type="entry name" value="MAM_2"/>
    <property type="match status" value="1"/>
</dbReference>
<dbReference type="Gene3D" id="2.60.120.200">
    <property type="match status" value="1"/>
</dbReference>
<evidence type="ECO:0000313" key="2">
    <source>
        <dbReference type="EnsemblMetazoa" id="XP_028516446.1"/>
    </source>
</evidence>
<protein>
    <recommendedName>
        <fullName evidence="1">MAM domain-containing protein</fullName>
    </recommendedName>
</protein>
<name>A0A913YQM1_EXADI</name>
<dbReference type="OrthoDB" id="5961838at2759"/>